<name>A0A1V4IVU7_9CLOT</name>
<proteinExistence type="predicted"/>
<dbReference type="OrthoDB" id="1915074at2"/>
<dbReference type="EMBL" id="MZGT01000015">
    <property type="protein sequence ID" value="OPJ63904.1"/>
    <property type="molecule type" value="Genomic_DNA"/>
</dbReference>
<protein>
    <submittedName>
        <fullName evidence="2">Uncharacterized protein</fullName>
    </submittedName>
</protein>
<keyword evidence="4" id="KW-1185">Reference proteome</keyword>
<comment type="caution">
    <text evidence="2">The sequence shown here is derived from an EMBL/GenBank/DDBJ whole genome shotgun (WGS) entry which is preliminary data.</text>
</comment>
<accession>A0A1V4IVU7</accession>
<evidence type="ECO:0000313" key="2">
    <source>
        <dbReference type="EMBL" id="OPJ63904.1"/>
    </source>
</evidence>
<reference evidence="1" key="3">
    <citation type="submission" date="2019-12" db="EMBL/GenBank/DDBJ databases">
        <title>Microbes associate with the intestines of laboratory mice.</title>
        <authorList>
            <person name="Navarre W."/>
            <person name="Wong E."/>
        </authorList>
    </citation>
    <scope>NUCLEOTIDE SEQUENCE</scope>
    <source>
        <strain evidence="1">NM79_F5</strain>
    </source>
</reference>
<evidence type="ECO:0000313" key="1">
    <source>
        <dbReference type="EMBL" id="MVX67212.1"/>
    </source>
</evidence>
<dbReference type="RefSeq" id="WP_079439021.1">
    <property type="nucleotide sequence ID" value="NZ_JBLZIA010000009.1"/>
</dbReference>
<dbReference type="EMBL" id="QXDJ01000002">
    <property type="protein sequence ID" value="RII35790.1"/>
    <property type="molecule type" value="Genomic_DNA"/>
</dbReference>
<dbReference type="Proteomes" id="UP000265930">
    <property type="component" value="Unassembled WGS sequence"/>
</dbReference>
<evidence type="ECO:0000313" key="4">
    <source>
        <dbReference type="Proteomes" id="UP000191056"/>
    </source>
</evidence>
<reference evidence="3 5" key="2">
    <citation type="submission" date="2018-08" db="EMBL/GenBank/DDBJ databases">
        <title>Genome of Clostridium chromiireducens C1, DSM12136.</title>
        <authorList>
            <person name="Xing M."/>
            <person name="Wei Y."/>
            <person name="Ang E.L."/>
            <person name="Zhao H."/>
            <person name="Zhang Y."/>
        </authorList>
    </citation>
    <scope>NUCLEOTIDE SEQUENCE [LARGE SCALE GENOMIC DNA]</scope>
    <source>
        <strain evidence="3 5">C1</strain>
    </source>
</reference>
<dbReference type="Proteomes" id="UP000191056">
    <property type="component" value="Unassembled WGS sequence"/>
</dbReference>
<sequence length="75" mass="9064">MKSWIVNLNLEFVEKYDIPFNSFVIKADEKEDFLCKMDRVLIKVKELTNFHIDDITPFDYKELPEDIVKEYVFVD</sequence>
<reference evidence="2 4" key="1">
    <citation type="submission" date="2017-03" db="EMBL/GenBank/DDBJ databases">
        <title>Genome sequence of Clostridium chromiireducens DSM 23318.</title>
        <authorList>
            <person name="Poehlein A."/>
            <person name="Daniel R."/>
        </authorList>
    </citation>
    <scope>NUCLEOTIDE SEQUENCE [LARGE SCALE GENOMIC DNA]</scope>
    <source>
        <strain evidence="2 4">DSM 23318</strain>
    </source>
</reference>
<gene>
    <name evidence="2" type="ORF">CLCHR_14230</name>
    <name evidence="3" type="ORF">D2A34_11130</name>
    <name evidence="1" type="ORF">GKZ28_26580</name>
</gene>
<organism evidence="2 4">
    <name type="scientific">Clostridium chromiireducens</name>
    <dbReference type="NCBI Taxonomy" id="225345"/>
    <lineage>
        <taxon>Bacteria</taxon>
        <taxon>Bacillati</taxon>
        <taxon>Bacillota</taxon>
        <taxon>Clostridia</taxon>
        <taxon>Eubacteriales</taxon>
        <taxon>Clostridiaceae</taxon>
        <taxon>Clostridium</taxon>
    </lineage>
</organism>
<dbReference type="Proteomes" id="UP000656077">
    <property type="component" value="Unassembled WGS sequence"/>
</dbReference>
<evidence type="ECO:0000313" key="5">
    <source>
        <dbReference type="Proteomes" id="UP000265930"/>
    </source>
</evidence>
<dbReference type="EMBL" id="WSRQ01000104">
    <property type="protein sequence ID" value="MVX67212.1"/>
    <property type="molecule type" value="Genomic_DNA"/>
</dbReference>
<dbReference type="AlphaFoldDB" id="A0A1V4IVU7"/>
<evidence type="ECO:0000313" key="3">
    <source>
        <dbReference type="EMBL" id="RII35790.1"/>
    </source>
</evidence>